<evidence type="ECO:0000259" key="3">
    <source>
        <dbReference type="PROSITE" id="PS50966"/>
    </source>
</evidence>
<dbReference type="Pfam" id="PF08455">
    <property type="entry name" value="SNF2_assoc"/>
    <property type="match status" value="1"/>
</dbReference>
<dbReference type="PROSITE" id="PS51194">
    <property type="entry name" value="HELICASE_CTER"/>
    <property type="match status" value="1"/>
</dbReference>
<dbReference type="SMART" id="SM00490">
    <property type="entry name" value="HELICc"/>
    <property type="match status" value="1"/>
</dbReference>
<evidence type="ECO:0000256" key="1">
    <source>
        <dbReference type="ARBA" id="ARBA00022801"/>
    </source>
</evidence>
<feature type="domain" description="SWIM-type" evidence="3">
    <location>
        <begin position="71"/>
        <end position="107"/>
    </location>
</feature>
<dbReference type="RefSeq" id="WP_012927881.1">
    <property type="nucleotide sequence ID" value="NC_013730.1"/>
</dbReference>
<name>D2QP52_SPILD</name>
<dbReference type="PROSITE" id="PS51192">
    <property type="entry name" value="HELICASE_ATP_BIND_1"/>
    <property type="match status" value="1"/>
</dbReference>
<sequence>MQQPSENSDSTYFEYDYRLDTVTVPTLTDSLLAMHSGGFLSSADPYADIVPTTIGVNQGTFTTASRVTYFPIVTVQQTTDSLLVSCTCDAPKNKLCSHQTQVLSSLIGRRELRIFFDPAIRHEAIRQVARDYGLENETQLDDFFRLEYDNKSISIRPKREELIPFTTADRERLTASLLPKTTRQEPFLEEPSPLQKRILVFTKHRHYDNFCLELFDVATTKDGKPKNPLTALQPLDLLTKVNDLNEVRFYSAVARFQNHHRTKKEEIDLDGLRLVTGNPSKMAVYYHSSRISENITAHSLVPIKLASLQTDLRLTVQYSDSFYEVGGTVTINGATHGLHTLTLRYDYFILLDDTLYLIDNPAYLRVIQFFSKKKTRLAIHQSKYDFFQQTVLSELEDQVLIQYAYLKPATPRQLAQQGFAEERERLIYLSGTENYVFLTPVMKYGNVEVPVLSKRQIHGVDRKGKPFSVARDEAAEIAFTMTVLAQHPDFYDQLNQSYFYLHKKHVLDEGWFLDAFEAWASQGIKVLGFNTLKNNKLNPNKAKVSVTVSSGLNWFETELGLSYGKQTVSLKHLHKAIKNRSRFVTLDDGTQGVLPTEWLDRFSAYFQAGEIVEDRIRTPKVNFQSIRELYAEEELLNDVKDQLALFAKGFRDFTSIRPVVVPNELQAILRDYQKEGLNWLNFLDELGFGGCLADDMGLGKTLQIIAFILLQRTKNRSNTNLVVVPKSLLFNWQAEVAKFAPSLRIHTFYGANRSLTKQVFDQYEIILTSYGTLLSDIRSLKEYPFNYVFLDESQAIKNPESQRYQAARLLQSRNKIVLTGTPIENHTFDLYGQLSFACPGLLGSYNHFRAHYSTPIDKFGDYQRARELQKKINPFILRRTKAQVATELPEKTEMVLHCDMGLEQRRVYDAYEQEFRNYLLSTKEGDIPRAKLHILQGLTKLRQICNAPVLLNDEEFYGNSSAKIDVLMEQIENKSPNHKILVFSQFVTMLDLIKKELEARQIGFEYLTGQTNDRQAIVNRFQTDASVRVFLISLKAGGTGLNLTQADYVYLVDPWWNPAVENQAIDRSYRIGQKKNVVAVRLICPNTIEEKILLLQETKQELADKLVRTDTAILKSLSRKDLLELLS</sequence>
<dbReference type="Proteomes" id="UP000002028">
    <property type="component" value="Chromosome"/>
</dbReference>
<feature type="domain" description="Helicase C-terminal" evidence="5">
    <location>
        <begin position="963"/>
        <end position="1117"/>
    </location>
</feature>
<dbReference type="CDD" id="cd18012">
    <property type="entry name" value="DEXQc_arch_SWI2_SNF2"/>
    <property type="match status" value="1"/>
</dbReference>
<dbReference type="STRING" id="504472.Slin_3350"/>
<dbReference type="PANTHER" id="PTHR45629:SF7">
    <property type="entry name" value="DNA EXCISION REPAIR PROTEIN ERCC-6-RELATED"/>
    <property type="match status" value="1"/>
</dbReference>
<dbReference type="InterPro" id="IPR049730">
    <property type="entry name" value="SNF2/RAD54-like_C"/>
</dbReference>
<dbReference type="InterPro" id="IPR007527">
    <property type="entry name" value="Znf_SWIM"/>
</dbReference>
<proteinExistence type="predicted"/>
<dbReference type="GO" id="GO:0005524">
    <property type="term" value="F:ATP binding"/>
    <property type="evidence" value="ECO:0007669"/>
    <property type="project" value="InterPro"/>
</dbReference>
<dbReference type="InterPro" id="IPR000330">
    <property type="entry name" value="SNF2_N"/>
</dbReference>
<evidence type="ECO:0000256" key="2">
    <source>
        <dbReference type="PROSITE-ProRule" id="PRU00325"/>
    </source>
</evidence>
<dbReference type="KEGG" id="sli:Slin_3350"/>
<organism evidence="6 7">
    <name type="scientific">Spirosoma linguale (strain ATCC 33905 / DSM 74 / LMG 10896 / Claus 1)</name>
    <dbReference type="NCBI Taxonomy" id="504472"/>
    <lineage>
        <taxon>Bacteria</taxon>
        <taxon>Pseudomonadati</taxon>
        <taxon>Bacteroidota</taxon>
        <taxon>Cytophagia</taxon>
        <taxon>Cytophagales</taxon>
        <taxon>Cytophagaceae</taxon>
        <taxon>Spirosoma</taxon>
    </lineage>
</organism>
<dbReference type="Gene3D" id="3.40.50.10810">
    <property type="entry name" value="Tandem AAA-ATPase domain"/>
    <property type="match status" value="1"/>
</dbReference>
<dbReference type="GO" id="GO:0016787">
    <property type="term" value="F:hydrolase activity"/>
    <property type="evidence" value="ECO:0007669"/>
    <property type="project" value="UniProtKB-KW"/>
</dbReference>
<reference evidence="6 7" key="1">
    <citation type="journal article" date="2010" name="Stand. Genomic Sci.">
        <title>Complete genome sequence of Spirosoma linguale type strain (1).</title>
        <authorList>
            <person name="Lail K."/>
            <person name="Sikorski J."/>
            <person name="Saunders E."/>
            <person name="Lapidus A."/>
            <person name="Glavina Del Rio T."/>
            <person name="Copeland A."/>
            <person name="Tice H."/>
            <person name="Cheng J.-F."/>
            <person name="Lucas S."/>
            <person name="Nolan M."/>
            <person name="Bruce D."/>
            <person name="Goodwin L."/>
            <person name="Pitluck S."/>
            <person name="Ivanova N."/>
            <person name="Mavromatis K."/>
            <person name="Ovchinnikova G."/>
            <person name="Pati A."/>
            <person name="Chen A."/>
            <person name="Palaniappan K."/>
            <person name="Land M."/>
            <person name="Hauser L."/>
            <person name="Chang Y.-J."/>
            <person name="Jeffries C.D."/>
            <person name="Chain P."/>
            <person name="Brettin T."/>
            <person name="Detter J.C."/>
            <person name="Schuetze A."/>
            <person name="Rohde M."/>
            <person name="Tindall B.J."/>
            <person name="Goeker M."/>
            <person name="Bristow J."/>
            <person name="Eisen J.A."/>
            <person name="Markowitz V."/>
            <person name="Hugenholtz P."/>
            <person name="Kyrpides N.C."/>
            <person name="Klenk H.-P."/>
            <person name="Chen F."/>
        </authorList>
    </citation>
    <scope>NUCLEOTIDE SEQUENCE [LARGE SCALE GENOMIC DNA]</scope>
    <source>
        <strain evidence="7">ATCC 33905 / DSM 74 / LMG 10896 / Claus 1</strain>
    </source>
</reference>
<dbReference type="SMART" id="SM00487">
    <property type="entry name" value="DEXDc"/>
    <property type="match status" value="1"/>
</dbReference>
<keyword evidence="7" id="KW-1185">Reference proteome</keyword>
<keyword evidence="2" id="KW-0479">Metal-binding</keyword>
<accession>D2QP52</accession>
<feature type="domain" description="Helicase ATP-binding" evidence="4">
    <location>
        <begin position="681"/>
        <end position="840"/>
    </location>
</feature>
<dbReference type="InterPro" id="IPR038718">
    <property type="entry name" value="SNF2-like_sf"/>
</dbReference>
<dbReference type="HOGENOM" id="CLU_000315_21_3_10"/>
<dbReference type="InterPro" id="IPR001650">
    <property type="entry name" value="Helicase_C-like"/>
</dbReference>
<dbReference type="CDD" id="cd18793">
    <property type="entry name" value="SF2_C_SNF"/>
    <property type="match status" value="1"/>
</dbReference>
<dbReference type="PROSITE" id="PS50966">
    <property type="entry name" value="ZF_SWIM"/>
    <property type="match status" value="1"/>
</dbReference>
<dbReference type="InterPro" id="IPR014001">
    <property type="entry name" value="Helicase_ATP-bd"/>
</dbReference>
<dbReference type="AlphaFoldDB" id="D2QP52"/>
<protein>
    <submittedName>
        <fullName evidence="6">SNF2-related protein</fullName>
    </submittedName>
</protein>
<dbReference type="InterPro" id="IPR027417">
    <property type="entry name" value="P-loop_NTPase"/>
</dbReference>
<evidence type="ECO:0000259" key="5">
    <source>
        <dbReference type="PROSITE" id="PS51194"/>
    </source>
</evidence>
<dbReference type="Gene3D" id="3.40.50.300">
    <property type="entry name" value="P-loop containing nucleotide triphosphate hydrolases"/>
    <property type="match status" value="1"/>
</dbReference>
<dbReference type="InterPro" id="IPR050496">
    <property type="entry name" value="SNF2_RAD54_helicase_repair"/>
</dbReference>
<keyword evidence="2" id="KW-0863">Zinc-finger</keyword>
<dbReference type="EMBL" id="CP001769">
    <property type="protein sequence ID" value="ADB39360.1"/>
    <property type="molecule type" value="Genomic_DNA"/>
</dbReference>
<dbReference type="PANTHER" id="PTHR45629">
    <property type="entry name" value="SNF2/RAD54 FAMILY MEMBER"/>
    <property type="match status" value="1"/>
</dbReference>
<dbReference type="SUPFAM" id="SSF52540">
    <property type="entry name" value="P-loop containing nucleoside triphosphate hydrolases"/>
    <property type="match status" value="2"/>
</dbReference>
<evidence type="ECO:0000259" key="4">
    <source>
        <dbReference type="PROSITE" id="PS51192"/>
    </source>
</evidence>
<gene>
    <name evidence="6" type="ordered locus">Slin_3350</name>
</gene>
<evidence type="ECO:0000313" key="6">
    <source>
        <dbReference type="EMBL" id="ADB39360.1"/>
    </source>
</evidence>
<keyword evidence="1" id="KW-0378">Hydrolase</keyword>
<dbReference type="Pfam" id="PF00271">
    <property type="entry name" value="Helicase_C"/>
    <property type="match status" value="1"/>
</dbReference>
<evidence type="ECO:0000313" key="7">
    <source>
        <dbReference type="Proteomes" id="UP000002028"/>
    </source>
</evidence>
<dbReference type="eggNOG" id="COG0553">
    <property type="taxonomic scope" value="Bacteria"/>
</dbReference>
<dbReference type="GO" id="GO:0015616">
    <property type="term" value="F:DNA translocase activity"/>
    <property type="evidence" value="ECO:0007669"/>
    <property type="project" value="TreeGrafter"/>
</dbReference>
<dbReference type="Pfam" id="PF00176">
    <property type="entry name" value="SNF2-rel_dom"/>
    <property type="match status" value="1"/>
</dbReference>
<keyword evidence="2" id="KW-0862">Zinc</keyword>
<dbReference type="GO" id="GO:0008270">
    <property type="term" value="F:zinc ion binding"/>
    <property type="evidence" value="ECO:0007669"/>
    <property type="project" value="UniProtKB-KW"/>
</dbReference>
<dbReference type="InterPro" id="IPR013663">
    <property type="entry name" value="Helicase_SWF/SNF/SWI_bac"/>
</dbReference>